<proteinExistence type="predicted"/>
<gene>
    <name evidence="1" type="ORF">NPIL_259421</name>
</gene>
<protein>
    <submittedName>
        <fullName evidence="1">Uncharacterized protein</fullName>
    </submittedName>
</protein>
<accession>A0A8X6QX71</accession>
<dbReference type="AlphaFoldDB" id="A0A8X6QX71"/>
<dbReference type="OrthoDB" id="6429850at2759"/>
<sequence>MEANLTSENLKYYPFKGYSLYVLPKFRQVAGGILIGVIKELTADFCIIKVMETDCDKSGVVSMNVWKSGVVSMNVWKSGVLKILGIYSPPCNSPDFSYVNHCKYTIFVGNFNAHSLMRGYYDTSEAEGRV</sequence>
<comment type="caution">
    <text evidence="1">The sequence shown here is derived from an EMBL/GenBank/DDBJ whole genome shotgun (WGS) entry which is preliminary data.</text>
</comment>
<organism evidence="1 2">
    <name type="scientific">Nephila pilipes</name>
    <name type="common">Giant wood spider</name>
    <name type="synonym">Nephila maculata</name>
    <dbReference type="NCBI Taxonomy" id="299642"/>
    <lineage>
        <taxon>Eukaryota</taxon>
        <taxon>Metazoa</taxon>
        <taxon>Ecdysozoa</taxon>
        <taxon>Arthropoda</taxon>
        <taxon>Chelicerata</taxon>
        <taxon>Arachnida</taxon>
        <taxon>Araneae</taxon>
        <taxon>Araneomorphae</taxon>
        <taxon>Entelegynae</taxon>
        <taxon>Araneoidea</taxon>
        <taxon>Nephilidae</taxon>
        <taxon>Nephila</taxon>
    </lineage>
</organism>
<dbReference type="EMBL" id="BMAW01085734">
    <property type="protein sequence ID" value="GFU44250.1"/>
    <property type="molecule type" value="Genomic_DNA"/>
</dbReference>
<name>A0A8X6QX71_NEPPI</name>
<evidence type="ECO:0000313" key="2">
    <source>
        <dbReference type="Proteomes" id="UP000887013"/>
    </source>
</evidence>
<dbReference type="Proteomes" id="UP000887013">
    <property type="component" value="Unassembled WGS sequence"/>
</dbReference>
<evidence type="ECO:0000313" key="1">
    <source>
        <dbReference type="EMBL" id="GFU44250.1"/>
    </source>
</evidence>
<reference evidence="1" key="1">
    <citation type="submission" date="2020-08" db="EMBL/GenBank/DDBJ databases">
        <title>Multicomponent nature underlies the extraordinary mechanical properties of spider dragline silk.</title>
        <authorList>
            <person name="Kono N."/>
            <person name="Nakamura H."/>
            <person name="Mori M."/>
            <person name="Yoshida Y."/>
            <person name="Ohtoshi R."/>
            <person name="Malay A.D."/>
            <person name="Moran D.A.P."/>
            <person name="Tomita M."/>
            <person name="Numata K."/>
            <person name="Arakawa K."/>
        </authorList>
    </citation>
    <scope>NUCLEOTIDE SEQUENCE</scope>
</reference>
<keyword evidence="2" id="KW-1185">Reference proteome</keyword>